<name>A0ABX6MBX6_9BURK</name>
<protein>
    <submittedName>
        <fullName evidence="1">Uncharacterized protein</fullName>
    </submittedName>
</protein>
<gene>
    <name evidence="1" type="ORF">HH213_18050</name>
</gene>
<dbReference type="RefSeq" id="WP_169113143.1">
    <property type="nucleotide sequence ID" value="NZ_CP051684.1"/>
</dbReference>
<reference evidence="1 2" key="1">
    <citation type="submission" date="2020-04" db="EMBL/GenBank/DDBJ databases">
        <title>Genome sequencing of novel species.</title>
        <authorList>
            <person name="Heo J."/>
            <person name="Kim S.-J."/>
            <person name="Kim J.-S."/>
            <person name="Hong S.-B."/>
            <person name="Kwon S.-W."/>
        </authorList>
    </citation>
    <scope>NUCLEOTIDE SEQUENCE [LARGE SCALE GENOMIC DNA]</scope>
    <source>
        <strain evidence="1 2">AF9R3</strain>
    </source>
</reference>
<dbReference type="Proteomes" id="UP000503117">
    <property type="component" value="Chromosome"/>
</dbReference>
<keyword evidence="2" id="KW-1185">Reference proteome</keyword>
<sequence>MTEKPKGQKVAVTFMRADGLKLSYADLMATEPLIGYIRREDGFQAGSGMAYRTHSQLVILSDNVTSVPVAHLNNPALFDWNADGVIYEGWILVRDPETEKMRQVVQMWWIRNLEVLSVRPEIAPFKLKSGARKT</sequence>
<evidence type="ECO:0000313" key="2">
    <source>
        <dbReference type="Proteomes" id="UP000503117"/>
    </source>
</evidence>
<evidence type="ECO:0000313" key="1">
    <source>
        <dbReference type="EMBL" id="QJD91826.1"/>
    </source>
</evidence>
<dbReference type="EMBL" id="CP051684">
    <property type="protein sequence ID" value="QJD91826.1"/>
    <property type="molecule type" value="Genomic_DNA"/>
</dbReference>
<organism evidence="1 2">
    <name type="scientific">Duganella dendranthematis</name>
    <dbReference type="NCBI Taxonomy" id="2728021"/>
    <lineage>
        <taxon>Bacteria</taxon>
        <taxon>Pseudomonadati</taxon>
        <taxon>Pseudomonadota</taxon>
        <taxon>Betaproteobacteria</taxon>
        <taxon>Burkholderiales</taxon>
        <taxon>Oxalobacteraceae</taxon>
        <taxon>Telluria group</taxon>
        <taxon>Duganella</taxon>
    </lineage>
</organism>
<accession>A0ABX6MBX6</accession>
<proteinExistence type="predicted"/>